<dbReference type="STRING" id="926562.Oweho_3300"/>
<dbReference type="HOGENOM" id="CLU_041674_0_1_10"/>
<dbReference type="PATRIC" id="fig|926562.3.peg.3319"/>
<dbReference type="CDD" id="cd03786">
    <property type="entry name" value="GTB_UDP-GlcNAc_2-Epimerase"/>
    <property type="match status" value="1"/>
</dbReference>
<dbReference type="AlphaFoldDB" id="G8R4F1"/>
<accession>G8R4F1</accession>
<feature type="domain" description="UDP-N-acetylglucosamine 2-epimerase" evidence="2">
    <location>
        <begin position="23"/>
        <end position="355"/>
    </location>
</feature>
<dbReference type="Gene3D" id="3.40.50.2000">
    <property type="entry name" value="Glycogen Phosphorylase B"/>
    <property type="match status" value="2"/>
</dbReference>
<protein>
    <submittedName>
        <fullName evidence="3">UDP-N-acetylglucosamine 2-epimerase</fullName>
    </submittedName>
</protein>
<dbReference type="EMBL" id="CP003156">
    <property type="protein sequence ID" value="AEV34251.1"/>
    <property type="molecule type" value="Genomic_DNA"/>
</dbReference>
<evidence type="ECO:0000256" key="1">
    <source>
        <dbReference type="RuleBase" id="RU003513"/>
    </source>
</evidence>
<proteinExistence type="inferred from homology"/>
<reference evidence="3 4" key="1">
    <citation type="journal article" date="2012" name="Stand. Genomic Sci.">
        <title>Genome sequence of the orange-pigmented seawater bacterium Owenweeksia hongkongensis type strain (UST20020801(T)).</title>
        <authorList>
            <person name="Riedel T."/>
            <person name="Held B."/>
            <person name="Nolan M."/>
            <person name="Lucas S."/>
            <person name="Lapidus A."/>
            <person name="Tice H."/>
            <person name="Del Rio T.G."/>
            <person name="Cheng J.F."/>
            <person name="Han C."/>
            <person name="Tapia R."/>
            <person name="Goodwin L.A."/>
            <person name="Pitluck S."/>
            <person name="Liolios K."/>
            <person name="Mavromatis K."/>
            <person name="Pagani I."/>
            <person name="Ivanova N."/>
            <person name="Mikhailova N."/>
            <person name="Pati A."/>
            <person name="Chen A."/>
            <person name="Palaniappan K."/>
            <person name="Rohde M."/>
            <person name="Tindall B.J."/>
            <person name="Detter J.C."/>
            <person name="Goker M."/>
            <person name="Woyke T."/>
            <person name="Bristow J."/>
            <person name="Eisen J.A."/>
            <person name="Markowitz V."/>
            <person name="Hugenholtz P."/>
            <person name="Klenk H.P."/>
            <person name="Kyrpides N.C."/>
        </authorList>
    </citation>
    <scope>NUCLEOTIDE SEQUENCE</scope>
    <source>
        <strain evidence="4">DSM 17368 / JCM 12287 / NRRL B-23963</strain>
    </source>
</reference>
<name>G8R4F1_OWEHD</name>
<dbReference type="NCBIfam" id="TIGR00236">
    <property type="entry name" value="wecB"/>
    <property type="match status" value="1"/>
</dbReference>
<gene>
    <name evidence="3" type="ordered locus">Oweho_3300</name>
</gene>
<dbReference type="eggNOG" id="COG0381">
    <property type="taxonomic scope" value="Bacteria"/>
</dbReference>
<dbReference type="SUPFAM" id="SSF53756">
    <property type="entry name" value="UDP-Glycosyltransferase/glycogen phosphorylase"/>
    <property type="match status" value="1"/>
</dbReference>
<evidence type="ECO:0000313" key="3">
    <source>
        <dbReference type="EMBL" id="AEV34251.1"/>
    </source>
</evidence>
<dbReference type="Proteomes" id="UP000005631">
    <property type="component" value="Chromosome"/>
</dbReference>
<dbReference type="Pfam" id="PF02350">
    <property type="entry name" value="Epimerase_2"/>
    <property type="match status" value="1"/>
</dbReference>
<keyword evidence="4" id="KW-1185">Reference proteome</keyword>
<dbReference type="RefSeq" id="WP_014203598.1">
    <property type="nucleotide sequence ID" value="NC_016599.1"/>
</dbReference>
<evidence type="ECO:0000259" key="2">
    <source>
        <dbReference type="Pfam" id="PF02350"/>
    </source>
</evidence>
<dbReference type="PANTHER" id="PTHR43174:SF1">
    <property type="entry name" value="UDP-N-ACETYLGLUCOSAMINE 2-EPIMERASE"/>
    <property type="match status" value="1"/>
</dbReference>
<keyword evidence="1" id="KW-0413">Isomerase</keyword>
<dbReference type="GO" id="GO:0016853">
    <property type="term" value="F:isomerase activity"/>
    <property type="evidence" value="ECO:0007669"/>
    <property type="project" value="UniProtKB-KW"/>
</dbReference>
<comment type="similarity">
    <text evidence="1">Belongs to the UDP-N-acetylglucosamine 2-epimerase family.</text>
</comment>
<evidence type="ECO:0000313" key="4">
    <source>
        <dbReference type="Proteomes" id="UP000005631"/>
    </source>
</evidence>
<organism evidence="3 4">
    <name type="scientific">Owenweeksia hongkongensis (strain DSM 17368 / CIP 108786 / JCM 12287 / NRRL B-23963 / UST20020801)</name>
    <dbReference type="NCBI Taxonomy" id="926562"/>
    <lineage>
        <taxon>Bacteria</taxon>
        <taxon>Pseudomonadati</taxon>
        <taxon>Bacteroidota</taxon>
        <taxon>Flavobacteriia</taxon>
        <taxon>Flavobacteriales</taxon>
        <taxon>Owenweeksiaceae</taxon>
        <taxon>Owenweeksia</taxon>
    </lineage>
</organism>
<dbReference type="OrthoDB" id="9803238at2"/>
<dbReference type="KEGG" id="oho:Oweho_3300"/>
<dbReference type="InterPro" id="IPR029767">
    <property type="entry name" value="WecB-like"/>
</dbReference>
<dbReference type="PANTHER" id="PTHR43174">
    <property type="entry name" value="UDP-N-ACETYLGLUCOSAMINE 2-EPIMERASE"/>
    <property type="match status" value="1"/>
</dbReference>
<sequence length="360" mass="39515">MINIDIIAGARPNFMKVAPIIEAISARDDMDFRLIHTGQHYDKNMSGSFFEQLNIPEPDVNLGAGGGTQAEQTAAIMIGYEKLLMQQPSDLCLVVGDVTSTMACAITAQKLHIKVAHVEGGIRSGDWTMPEEINRLVTDSITNYFFTTSATANETLAASGVSKDRIHFVGNTMIDTLLKNKSRLMKPAVWDEKNLKEGEYIVMTLHRPANVDEEDTLKSMMSELVNNSNGLPLVFPVHPRTAKILKDLGIEADNLIYTEPLSYLEFNYLVSKAKAVVTDSGGITEETTVMGIPCMTLRNNTERPETITQGTNELLGVNPKAIAPAMKKLFSGDWKKGSIPELWDGKTGERIATILAKELA</sequence>
<dbReference type="InterPro" id="IPR003331">
    <property type="entry name" value="UDP_GlcNAc_Epimerase_2_dom"/>
</dbReference>